<dbReference type="GO" id="GO:0005576">
    <property type="term" value="C:extracellular region"/>
    <property type="evidence" value="ECO:0007669"/>
    <property type="project" value="UniProtKB-SubCell"/>
</dbReference>
<comment type="function">
    <text evidence="5">Required for morphogenesis and for the elongation of the flagellar filament by facilitating polymerization of the flagellin monomers at the tip of growing filament. Forms a capping structure, which prevents flagellin subunits (transported through the central channel of the flagellum) from leaking out without polymerization at the distal end.</text>
</comment>
<protein>
    <recommendedName>
        <fullName evidence="5">Flagellar hook-associated protein 2</fullName>
        <shortName evidence="5">HAP2</shortName>
    </recommendedName>
    <alternativeName>
        <fullName evidence="5">Flagellar cap protein</fullName>
    </alternativeName>
</protein>
<reference evidence="8 9" key="1">
    <citation type="submission" date="2017-04" db="EMBL/GenBank/DDBJ databases">
        <authorList>
            <person name="Afonso C.L."/>
            <person name="Miller P.J."/>
            <person name="Scott M.A."/>
            <person name="Spackman E."/>
            <person name="Goraichik I."/>
            <person name="Dimitrov K.M."/>
            <person name="Suarez D.L."/>
            <person name="Swayne D.E."/>
        </authorList>
    </citation>
    <scope>NUCLEOTIDE SEQUENCE [LARGE SCALE GENOMIC DNA]</scope>
    <source>
        <strain evidence="8 9">DSM 23236</strain>
    </source>
</reference>
<organism evidence="8 9">
    <name type="scientific">Andreprevotia lacus DSM 23236</name>
    <dbReference type="NCBI Taxonomy" id="1121001"/>
    <lineage>
        <taxon>Bacteria</taxon>
        <taxon>Pseudomonadati</taxon>
        <taxon>Pseudomonadota</taxon>
        <taxon>Betaproteobacteria</taxon>
        <taxon>Neisseriales</taxon>
        <taxon>Chitinibacteraceae</taxon>
        <taxon>Andreprevotia</taxon>
    </lineage>
</organism>
<evidence type="ECO:0000259" key="7">
    <source>
        <dbReference type="Pfam" id="PF07195"/>
    </source>
</evidence>
<evidence type="ECO:0000256" key="4">
    <source>
        <dbReference type="ARBA" id="ARBA00023143"/>
    </source>
</evidence>
<keyword evidence="5" id="KW-0964">Secreted</keyword>
<dbReference type="Pfam" id="PF02465">
    <property type="entry name" value="FliD_N"/>
    <property type="match status" value="1"/>
</dbReference>
<dbReference type="EMBL" id="FWXD01000023">
    <property type="protein sequence ID" value="SMC28511.1"/>
    <property type="molecule type" value="Genomic_DNA"/>
</dbReference>
<comment type="subunit">
    <text evidence="2 5">Homopentamer.</text>
</comment>
<comment type="similarity">
    <text evidence="1 5">Belongs to the FliD family.</text>
</comment>
<feature type="domain" description="Flagellar hook-associated protein 2 C-terminal" evidence="7">
    <location>
        <begin position="232"/>
        <end position="438"/>
    </location>
</feature>
<comment type="subcellular location">
    <subcellularLocation>
        <location evidence="5">Secreted</location>
    </subcellularLocation>
    <subcellularLocation>
        <location evidence="5">Bacterial flagellum</location>
    </subcellularLocation>
</comment>
<dbReference type="InterPro" id="IPR010809">
    <property type="entry name" value="FliD_C"/>
</dbReference>
<sequence length="450" mass="45514">MTSPLSLSNFSSLTGKKSGLDVYDMVSKTMQSRNTLAPKLNAALTSDKTRLSGLGQLQSALASFQSLASTLAGKGLSTSAKSSDTGVLTATASGNATAGSYTIKVDQLAQSQVLTAKPQSSATTNIGNGAPITIKLDLGTTGDKSFTAASSKSITVSGNNTSLQGIATAINAANMGVTASVTQTADGYVLSLKSPSGAANSMRLDVSGDPAVAALLNFNPAGGKNMTQTQAAQNALLAINGTSRSSASNTVTDAVPGAVLKLSGTGSSTVTIAQDSSQIASNITNLVNAYNQLSSKLQTLQKGELQADGLAGRIQGQLDRIFNGATASGKDGNTLTLSRLGITRAKTSELTINADTLQKAVTADPAGAAALFSGKDKGLVSQIGSQIDGLLGSSGTVQKQTKALNADIANINNKRDQLQKAMTLQAQALAQKYSQLSNGSSSSGTLFDTM</sequence>
<evidence type="ECO:0000256" key="3">
    <source>
        <dbReference type="ARBA" id="ARBA00023054"/>
    </source>
</evidence>
<keyword evidence="4 5" id="KW-0975">Bacterial flagellum</keyword>
<evidence type="ECO:0000256" key="5">
    <source>
        <dbReference type="RuleBase" id="RU362066"/>
    </source>
</evidence>
<dbReference type="PANTHER" id="PTHR30288:SF0">
    <property type="entry name" value="FLAGELLAR HOOK-ASSOCIATED PROTEIN 2"/>
    <property type="match status" value="1"/>
</dbReference>
<evidence type="ECO:0000256" key="2">
    <source>
        <dbReference type="ARBA" id="ARBA00011255"/>
    </source>
</evidence>
<evidence type="ECO:0000313" key="8">
    <source>
        <dbReference type="EMBL" id="SMC28511.1"/>
    </source>
</evidence>
<dbReference type="AlphaFoldDB" id="A0A1W1XY82"/>
<evidence type="ECO:0000256" key="1">
    <source>
        <dbReference type="ARBA" id="ARBA00009764"/>
    </source>
</evidence>
<gene>
    <name evidence="8" type="ORF">SAMN02745857_03282</name>
</gene>
<keyword evidence="3" id="KW-0175">Coiled coil</keyword>
<keyword evidence="9" id="KW-1185">Reference proteome</keyword>
<dbReference type="PANTHER" id="PTHR30288">
    <property type="entry name" value="FLAGELLAR CAP/ASSEMBLY PROTEIN FLID"/>
    <property type="match status" value="1"/>
</dbReference>
<dbReference type="Pfam" id="PF07195">
    <property type="entry name" value="FliD_C"/>
    <property type="match status" value="1"/>
</dbReference>
<evidence type="ECO:0000313" key="9">
    <source>
        <dbReference type="Proteomes" id="UP000192761"/>
    </source>
</evidence>
<dbReference type="GO" id="GO:0007155">
    <property type="term" value="P:cell adhesion"/>
    <property type="evidence" value="ECO:0007669"/>
    <property type="project" value="InterPro"/>
</dbReference>
<feature type="domain" description="Flagellar hook-associated protein 2 N-terminal" evidence="6">
    <location>
        <begin position="18"/>
        <end position="112"/>
    </location>
</feature>
<accession>A0A1W1XY82</accession>
<keyword evidence="8" id="KW-0282">Flagellum</keyword>
<dbReference type="GO" id="GO:0009421">
    <property type="term" value="C:bacterial-type flagellum filament cap"/>
    <property type="evidence" value="ECO:0007669"/>
    <property type="project" value="InterPro"/>
</dbReference>
<dbReference type="STRING" id="1121001.SAMN02745857_03282"/>
<proteinExistence type="inferred from homology"/>
<keyword evidence="8" id="KW-0969">Cilium</keyword>
<dbReference type="GO" id="GO:0071973">
    <property type="term" value="P:bacterial-type flagellum-dependent cell motility"/>
    <property type="evidence" value="ECO:0007669"/>
    <property type="project" value="TreeGrafter"/>
</dbReference>
<keyword evidence="8" id="KW-0966">Cell projection</keyword>
<dbReference type="Proteomes" id="UP000192761">
    <property type="component" value="Unassembled WGS sequence"/>
</dbReference>
<name>A0A1W1XY82_9NEIS</name>
<dbReference type="RefSeq" id="WP_176216978.1">
    <property type="nucleotide sequence ID" value="NZ_FWXD01000023.1"/>
</dbReference>
<dbReference type="GO" id="GO:0009424">
    <property type="term" value="C:bacterial-type flagellum hook"/>
    <property type="evidence" value="ECO:0007669"/>
    <property type="project" value="UniProtKB-UniRule"/>
</dbReference>
<dbReference type="InterPro" id="IPR040026">
    <property type="entry name" value="FliD"/>
</dbReference>
<dbReference type="InterPro" id="IPR003481">
    <property type="entry name" value="FliD_N"/>
</dbReference>
<evidence type="ECO:0000259" key="6">
    <source>
        <dbReference type="Pfam" id="PF02465"/>
    </source>
</evidence>